<dbReference type="SUPFAM" id="SSF46785">
    <property type="entry name" value="Winged helix' DNA-binding domain"/>
    <property type="match status" value="1"/>
</dbReference>
<accession>A0ABS9MKC4</accession>
<dbReference type="Pfam" id="PF02082">
    <property type="entry name" value="Rrf2"/>
    <property type="match status" value="1"/>
</dbReference>
<protein>
    <submittedName>
        <fullName evidence="1">Rrf2 family transcriptional regulator</fullName>
    </submittedName>
</protein>
<dbReference type="InterPro" id="IPR000944">
    <property type="entry name" value="Tscrpt_reg_Rrf2"/>
</dbReference>
<proteinExistence type="predicted"/>
<evidence type="ECO:0000313" key="1">
    <source>
        <dbReference type="EMBL" id="MCG4610919.1"/>
    </source>
</evidence>
<sequence length="143" mass="15755">MNSEFSVAVHTLVFLNHMGTTLSSEELAKNVCTNPARIRKIMAKLKKAGLVDTKEGIDGGYHFILDPAAVTLRQISEALDMRFVSANWQSGDTDMKCLIASGMAAIMDDIYGQLDELCRTHLDSITIQKIEDHIFGQGSQKIP</sequence>
<organism evidence="1 2">
    <name type="scientific">Anaeromassilibacillus senegalensis</name>
    <dbReference type="NCBI Taxonomy" id="1673717"/>
    <lineage>
        <taxon>Bacteria</taxon>
        <taxon>Bacillati</taxon>
        <taxon>Bacillota</taxon>
        <taxon>Clostridia</taxon>
        <taxon>Eubacteriales</taxon>
        <taxon>Acutalibacteraceae</taxon>
        <taxon>Anaeromassilibacillus</taxon>
    </lineage>
</organism>
<dbReference type="PANTHER" id="PTHR33221">
    <property type="entry name" value="WINGED HELIX-TURN-HELIX TRANSCRIPTIONAL REGULATOR, RRF2 FAMILY"/>
    <property type="match status" value="1"/>
</dbReference>
<reference evidence="1 2" key="1">
    <citation type="submission" date="2022-01" db="EMBL/GenBank/DDBJ databases">
        <title>Collection of gut derived symbiotic bacterial strains cultured from healthy donors.</title>
        <authorList>
            <person name="Lin H."/>
            <person name="Kohout C."/>
            <person name="Waligurski E."/>
            <person name="Pamer E.G."/>
        </authorList>
    </citation>
    <scope>NUCLEOTIDE SEQUENCE [LARGE SCALE GENOMIC DNA]</scope>
    <source>
        <strain evidence="1 2">DFI.7.58</strain>
    </source>
</reference>
<dbReference type="RefSeq" id="WP_191362661.1">
    <property type="nucleotide sequence ID" value="NZ_JAKNHQ010000009.1"/>
</dbReference>
<comment type="caution">
    <text evidence="1">The sequence shown here is derived from an EMBL/GenBank/DDBJ whole genome shotgun (WGS) entry which is preliminary data.</text>
</comment>
<gene>
    <name evidence="1" type="ORF">L0P57_08225</name>
</gene>
<dbReference type="PROSITE" id="PS01332">
    <property type="entry name" value="HTH_RRF2_1"/>
    <property type="match status" value="1"/>
</dbReference>
<dbReference type="PROSITE" id="PS51197">
    <property type="entry name" value="HTH_RRF2_2"/>
    <property type="match status" value="1"/>
</dbReference>
<name>A0ABS9MKC4_9FIRM</name>
<dbReference type="PANTHER" id="PTHR33221:SF15">
    <property type="entry name" value="HTH-TYPE TRANSCRIPTIONAL REGULATOR YWGB-RELATED"/>
    <property type="match status" value="1"/>
</dbReference>
<dbReference type="InterPro" id="IPR036388">
    <property type="entry name" value="WH-like_DNA-bd_sf"/>
</dbReference>
<dbReference type="EMBL" id="JAKNHQ010000009">
    <property type="protein sequence ID" value="MCG4610919.1"/>
    <property type="molecule type" value="Genomic_DNA"/>
</dbReference>
<dbReference type="InterPro" id="IPR036390">
    <property type="entry name" value="WH_DNA-bd_sf"/>
</dbReference>
<dbReference type="Proteomes" id="UP001298681">
    <property type="component" value="Unassembled WGS sequence"/>
</dbReference>
<evidence type="ECO:0000313" key="2">
    <source>
        <dbReference type="Proteomes" id="UP001298681"/>
    </source>
</evidence>
<keyword evidence="2" id="KW-1185">Reference proteome</keyword>
<dbReference type="InterPro" id="IPR030489">
    <property type="entry name" value="TR_Rrf2-type_CS"/>
</dbReference>
<dbReference type="Gene3D" id="1.10.10.10">
    <property type="entry name" value="Winged helix-like DNA-binding domain superfamily/Winged helix DNA-binding domain"/>
    <property type="match status" value="1"/>
</dbReference>